<proteinExistence type="inferred from homology"/>
<evidence type="ECO:0000256" key="5">
    <source>
        <dbReference type="HAMAP-Rule" id="MF_02126"/>
    </source>
</evidence>
<dbReference type="InterPro" id="IPR040758">
    <property type="entry name" value="PrmC_N"/>
</dbReference>
<evidence type="ECO:0000259" key="7">
    <source>
        <dbReference type="Pfam" id="PF17827"/>
    </source>
</evidence>
<dbReference type="InterPro" id="IPR002052">
    <property type="entry name" value="DNA_methylase_N6_adenine_CS"/>
</dbReference>
<dbReference type="EC" id="2.1.1.297" evidence="5"/>
<evidence type="ECO:0000256" key="1">
    <source>
        <dbReference type="ARBA" id="ARBA00022603"/>
    </source>
</evidence>
<dbReference type="InterPro" id="IPR019874">
    <property type="entry name" value="RF_methyltr_PrmC"/>
</dbReference>
<comment type="caution">
    <text evidence="5">Lacks conserved residue(s) required for the propagation of feature annotation.</text>
</comment>
<comment type="catalytic activity">
    <reaction evidence="4 5">
        <text>L-glutaminyl-[peptide chain release factor] + S-adenosyl-L-methionine = N(5)-methyl-L-glutaminyl-[peptide chain release factor] + S-adenosyl-L-homocysteine + H(+)</text>
        <dbReference type="Rhea" id="RHEA:42896"/>
        <dbReference type="Rhea" id="RHEA-COMP:10271"/>
        <dbReference type="Rhea" id="RHEA-COMP:10272"/>
        <dbReference type="ChEBI" id="CHEBI:15378"/>
        <dbReference type="ChEBI" id="CHEBI:30011"/>
        <dbReference type="ChEBI" id="CHEBI:57856"/>
        <dbReference type="ChEBI" id="CHEBI:59789"/>
        <dbReference type="ChEBI" id="CHEBI:61891"/>
        <dbReference type="EC" id="2.1.1.297"/>
    </reaction>
</comment>
<dbReference type="Pfam" id="PF05175">
    <property type="entry name" value="MTS"/>
    <property type="match status" value="1"/>
</dbReference>
<evidence type="ECO:0000313" key="8">
    <source>
        <dbReference type="EMBL" id="MBD8891969.1"/>
    </source>
</evidence>
<reference evidence="9" key="1">
    <citation type="submission" date="2020-09" db="EMBL/GenBank/DDBJ databases">
        <title>The genome sequence of strain Labrenzia suaedae 4C16A.</title>
        <authorList>
            <person name="Liu Y."/>
        </authorList>
    </citation>
    <scope>NUCLEOTIDE SEQUENCE [LARGE SCALE GENOMIC DNA]</scope>
    <source>
        <strain evidence="9">4C16A</strain>
    </source>
</reference>
<dbReference type="NCBIfam" id="TIGR03534">
    <property type="entry name" value="RF_mod_PrmC"/>
    <property type="match status" value="1"/>
</dbReference>
<dbReference type="SUPFAM" id="SSF53335">
    <property type="entry name" value="S-adenosyl-L-methionine-dependent methyltransferases"/>
    <property type="match status" value="1"/>
</dbReference>
<feature type="binding site" evidence="5">
    <location>
        <position position="186"/>
    </location>
    <ligand>
        <name>S-adenosyl-L-methionine</name>
        <dbReference type="ChEBI" id="CHEBI:59789"/>
    </ligand>
</feature>
<dbReference type="Gene3D" id="3.40.50.150">
    <property type="entry name" value="Vaccinia Virus protein VP39"/>
    <property type="match status" value="1"/>
</dbReference>
<sequence length="285" mass="30754">MRLGDLLREARGKLRAAGNELADLEARLLVSGVLDLSVSDVILKADEDVQLETAAQVLALADRRAEGVPVGRLLGWREFWGLRFDLNEATLEPRPDTEILVEAVLARSPSYQPLRMADIGTGTGAIAVSLLKELPQAVCDAVDLSQEALNCAAANAARHGVSDRFHPVCADYASMLSGGLDWLISNPPYIRSSVIAGLDRDVRDHDPVLALDGGEDGLRAYRILTRQAADLLKPGGRIGFEIGYDQGREVCDLLSSAGFLDIEIIQDLGAKDRVVLGRWPLNGPI</sequence>
<comment type="function">
    <text evidence="5">Methylates the class 1 translation termination release factors RF1/PrfA and RF2/PrfB on the glutamine residue of the universally conserved GGQ motif.</text>
</comment>
<dbReference type="Gene3D" id="1.10.8.10">
    <property type="entry name" value="DNA helicase RuvA subunit, C-terminal domain"/>
    <property type="match status" value="1"/>
</dbReference>
<dbReference type="InterPro" id="IPR007848">
    <property type="entry name" value="Small_mtfrase_dom"/>
</dbReference>
<dbReference type="GO" id="GO:0102559">
    <property type="term" value="F:peptide chain release factor N(5)-glutamine methyltransferase activity"/>
    <property type="evidence" value="ECO:0007669"/>
    <property type="project" value="UniProtKB-EC"/>
</dbReference>
<name>A0ABR9CMT6_9HYPH</name>
<dbReference type="PANTHER" id="PTHR18895">
    <property type="entry name" value="HEMK METHYLTRANSFERASE"/>
    <property type="match status" value="1"/>
</dbReference>
<keyword evidence="9" id="KW-1185">Reference proteome</keyword>
<comment type="similarity">
    <text evidence="5">Belongs to the protein N5-glutamine methyltransferase family. PrmC subfamily.</text>
</comment>
<feature type="binding site" evidence="5">
    <location>
        <begin position="186"/>
        <end position="189"/>
    </location>
    <ligand>
        <name>substrate</name>
    </ligand>
</feature>
<keyword evidence="3 5" id="KW-0949">S-adenosyl-L-methionine</keyword>
<gene>
    <name evidence="5 8" type="primary">prmC</name>
    <name evidence="8" type="ORF">IG616_10440</name>
</gene>
<evidence type="ECO:0000259" key="6">
    <source>
        <dbReference type="Pfam" id="PF05175"/>
    </source>
</evidence>
<dbReference type="Proteomes" id="UP000632063">
    <property type="component" value="Unassembled WGS sequence"/>
</dbReference>
<feature type="binding site" evidence="5">
    <location>
        <begin position="120"/>
        <end position="124"/>
    </location>
    <ligand>
        <name>S-adenosyl-L-methionine</name>
        <dbReference type="ChEBI" id="CHEBI:59789"/>
    </ligand>
</feature>
<dbReference type="InterPro" id="IPR029063">
    <property type="entry name" value="SAM-dependent_MTases_sf"/>
</dbReference>
<accession>A0ABR9CMT6</accession>
<dbReference type="InterPro" id="IPR050320">
    <property type="entry name" value="N5-glutamine_MTase"/>
</dbReference>
<feature type="domain" description="Release factor glutamine methyltransferase N-terminal" evidence="7">
    <location>
        <begin position="5"/>
        <end position="75"/>
    </location>
</feature>
<protein>
    <recommendedName>
        <fullName evidence="5">Release factor glutamine methyltransferase</fullName>
        <shortName evidence="5">RF MTase</shortName>
        <ecNumber evidence="5">2.1.1.297</ecNumber>
    </recommendedName>
    <alternativeName>
        <fullName evidence="5">N5-glutamine methyltransferase PrmC</fullName>
    </alternativeName>
    <alternativeName>
        <fullName evidence="5">Protein-(glutamine-N5) MTase PrmC</fullName>
    </alternativeName>
    <alternativeName>
        <fullName evidence="5">Protein-glutamine N-methyltransferase PrmC</fullName>
    </alternativeName>
</protein>
<reference evidence="8 9" key="2">
    <citation type="journal article" date="2021" name="Int. J. Syst. Evol. Microbiol.">
        <title>Roseibium litorale sp. nov., isolated from a tidal flat sediment and proposal for the reclassification of Labrenzia polysiphoniae as Roseibium polysiphoniae comb. nov.</title>
        <authorList>
            <person name="Liu Y."/>
            <person name="Pei T."/>
            <person name="Du J."/>
            <person name="Chao M."/>
            <person name="Deng M.R."/>
            <person name="Zhu H."/>
        </authorList>
    </citation>
    <scope>NUCLEOTIDE SEQUENCE [LARGE SCALE GENOMIC DNA]</scope>
    <source>
        <strain evidence="8 9">4C16A</strain>
    </source>
</reference>
<dbReference type="NCBIfam" id="TIGR00536">
    <property type="entry name" value="hemK_fam"/>
    <property type="match status" value="1"/>
</dbReference>
<dbReference type="EMBL" id="JACYXI010000006">
    <property type="protein sequence ID" value="MBD8891969.1"/>
    <property type="molecule type" value="Genomic_DNA"/>
</dbReference>
<dbReference type="GO" id="GO:0032259">
    <property type="term" value="P:methylation"/>
    <property type="evidence" value="ECO:0007669"/>
    <property type="project" value="UniProtKB-KW"/>
</dbReference>
<dbReference type="PANTHER" id="PTHR18895:SF74">
    <property type="entry name" value="MTRF1L RELEASE FACTOR GLUTAMINE METHYLTRANSFERASE"/>
    <property type="match status" value="1"/>
</dbReference>
<feature type="domain" description="Methyltransferase small" evidence="6">
    <location>
        <begin position="97"/>
        <end position="190"/>
    </location>
</feature>
<dbReference type="InterPro" id="IPR004556">
    <property type="entry name" value="HemK-like"/>
</dbReference>
<evidence type="ECO:0000256" key="3">
    <source>
        <dbReference type="ARBA" id="ARBA00022691"/>
    </source>
</evidence>
<dbReference type="Pfam" id="PF17827">
    <property type="entry name" value="PrmC_N"/>
    <property type="match status" value="1"/>
</dbReference>
<evidence type="ECO:0000256" key="2">
    <source>
        <dbReference type="ARBA" id="ARBA00022679"/>
    </source>
</evidence>
<evidence type="ECO:0000256" key="4">
    <source>
        <dbReference type="ARBA" id="ARBA00048391"/>
    </source>
</evidence>
<keyword evidence="1 5" id="KW-0489">Methyltransferase</keyword>
<dbReference type="HAMAP" id="MF_02126">
    <property type="entry name" value="RF_methyltr_PrmC"/>
    <property type="match status" value="1"/>
</dbReference>
<dbReference type="PROSITE" id="PS00092">
    <property type="entry name" value="N6_MTASE"/>
    <property type="match status" value="1"/>
</dbReference>
<dbReference type="RefSeq" id="WP_192148112.1">
    <property type="nucleotide sequence ID" value="NZ_JACYXI010000006.1"/>
</dbReference>
<comment type="caution">
    <text evidence="8">The sequence shown here is derived from an EMBL/GenBank/DDBJ whole genome shotgun (WGS) entry which is preliminary data.</text>
</comment>
<feature type="binding site" evidence="5">
    <location>
        <position position="143"/>
    </location>
    <ligand>
        <name>S-adenosyl-L-methionine</name>
        <dbReference type="ChEBI" id="CHEBI:59789"/>
    </ligand>
</feature>
<keyword evidence="2 5" id="KW-0808">Transferase</keyword>
<organism evidence="8 9">
    <name type="scientific">Roseibium litorale</name>
    <dbReference type="NCBI Taxonomy" id="2803841"/>
    <lineage>
        <taxon>Bacteria</taxon>
        <taxon>Pseudomonadati</taxon>
        <taxon>Pseudomonadota</taxon>
        <taxon>Alphaproteobacteria</taxon>
        <taxon>Hyphomicrobiales</taxon>
        <taxon>Stappiaceae</taxon>
        <taxon>Roseibium</taxon>
    </lineage>
</organism>
<evidence type="ECO:0000313" key="9">
    <source>
        <dbReference type="Proteomes" id="UP000632063"/>
    </source>
</evidence>